<keyword evidence="1" id="KW-0472">Membrane</keyword>
<evidence type="ECO:0000256" key="1">
    <source>
        <dbReference type="SAM" id="Phobius"/>
    </source>
</evidence>
<feature type="transmembrane region" description="Helical" evidence="1">
    <location>
        <begin position="132"/>
        <end position="154"/>
    </location>
</feature>
<dbReference type="EMBL" id="JACHJB010000002">
    <property type="protein sequence ID" value="MBB6349804.1"/>
    <property type="molecule type" value="Genomic_DNA"/>
</dbReference>
<keyword evidence="1" id="KW-0812">Transmembrane</keyword>
<dbReference type="Proteomes" id="UP000583800">
    <property type="component" value="Unassembled WGS sequence"/>
</dbReference>
<gene>
    <name evidence="2" type="ORF">FHU36_006349</name>
</gene>
<accession>A0A7X0F1P6</accession>
<name>A0A7X0F1P6_9ACTN</name>
<protein>
    <submittedName>
        <fullName evidence="2">Uncharacterized protein</fullName>
    </submittedName>
</protein>
<organism evidence="2 3">
    <name type="scientific">Nonomuraea muscovyensis</name>
    <dbReference type="NCBI Taxonomy" id="1124761"/>
    <lineage>
        <taxon>Bacteria</taxon>
        <taxon>Bacillati</taxon>
        <taxon>Actinomycetota</taxon>
        <taxon>Actinomycetes</taxon>
        <taxon>Streptosporangiales</taxon>
        <taxon>Streptosporangiaceae</taxon>
        <taxon>Nonomuraea</taxon>
    </lineage>
</organism>
<dbReference type="RefSeq" id="WP_246502616.1">
    <property type="nucleotide sequence ID" value="NZ_JACHJB010000002.1"/>
</dbReference>
<reference evidence="2 3" key="1">
    <citation type="submission" date="2020-08" db="EMBL/GenBank/DDBJ databases">
        <title>Sequencing the genomes of 1000 actinobacteria strains.</title>
        <authorList>
            <person name="Klenk H.-P."/>
        </authorList>
    </citation>
    <scope>NUCLEOTIDE SEQUENCE [LARGE SCALE GENOMIC DNA]</scope>
    <source>
        <strain evidence="2 3">DSM 45913</strain>
    </source>
</reference>
<keyword evidence="3" id="KW-1185">Reference proteome</keyword>
<dbReference type="AlphaFoldDB" id="A0A7X0F1P6"/>
<proteinExistence type="predicted"/>
<evidence type="ECO:0000313" key="3">
    <source>
        <dbReference type="Proteomes" id="UP000583800"/>
    </source>
</evidence>
<sequence length="159" mass="16437">MLHGGGVMGGLGTVVVRRGLVRGFWGTVVTGRRLFRAGEAVGNGLVGGVGVIRGGLGLVGGVMERGLPGYGFVRVTGLVLGSELFVAGGLGLCGRVRVRHLTLCGLSGRVQVRRLAWCGLVVRRRSGLPGGLVGRCGYVFVSRCVFAGGFALWYGPVRA</sequence>
<keyword evidence="1" id="KW-1133">Transmembrane helix</keyword>
<comment type="caution">
    <text evidence="2">The sequence shown here is derived from an EMBL/GenBank/DDBJ whole genome shotgun (WGS) entry which is preliminary data.</text>
</comment>
<evidence type="ECO:0000313" key="2">
    <source>
        <dbReference type="EMBL" id="MBB6349804.1"/>
    </source>
</evidence>